<evidence type="ECO:0000256" key="1">
    <source>
        <dbReference type="ARBA" id="ARBA00007874"/>
    </source>
</evidence>
<evidence type="ECO:0000256" key="5">
    <source>
        <dbReference type="ARBA" id="ARBA00022982"/>
    </source>
</evidence>
<dbReference type="AlphaFoldDB" id="A0A385HZL9"/>
<organism evidence="10">
    <name type="scientific">Paulinella micropora</name>
    <dbReference type="NCBI Taxonomy" id="1928728"/>
    <lineage>
        <taxon>Eukaryota</taxon>
        <taxon>Sar</taxon>
        <taxon>Rhizaria</taxon>
        <taxon>Cercozoa</taxon>
        <taxon>Imbricatea</taxon>
        <taxon>Silicofilosea</taxon>
        <taxon>Euglyphida</taxon>
        <taxon>Paulinellidae</taxon>
        <taxon>Paulinella</taxon>
    </lineage>
</organism>
<dbReference type="EMBL" id="MG976688">
    <property type="protein sequence ID" value="AXY63112.1"/>
    <property type="molecule type" value="Genomic_DNA"/>
</dbReference>
<dbReference type="PROSITE" id="PS51085">
    <property type="entry name" value="2FE2S_FER_2"/>
    <property type="match status" value="1"/>
</dbReference>
<dbReference type="InterPro" id="IPR001041">
    <property type="entry name" value="2Fe-2S_ferredoxin-type"/>
</dbReference>
<protein>
    <submittedName>
        <fullName evidence="10">Ferredoxin (2Fe-2S)</fullName>
    </submittedName>
</protein>
<keyword evidence="6" id="KW-0408">Iron</keyword>
<dbReference type="GO" id="GO:0051537">
    <property type="term" value="F:2 iron, 2 sulfur cluster binding"/>
    <property type="evidence" value="ECO:0007669"/>
    <property type="project" value="UniProtKB-KW"/>
</dbReference>
<evidence type="ECO:0000256" key="6">
    <source>
        <dbReference type="ARBA" id="ARBA00023004"/>
    </source>
</evidence>
<dbReference type="CDD" id="cd00207">
    <property type="entry name" value="fer2"/>
    <property type="match status" value="1"/>
</dbReference>
<keyword evidence="3" id="KW-0001">2Fe-2S</keyword>
<dbReference type="InterPro" id="IPR036010">
    <property type="entry name" value="2Fe-2S_ferredoxin-like_sf"/>
</dbReference>
<name>A0A385HZL9_9EUKA</name>
<evidence type="ECO:0000256" key="2">
    <source>
        <dbReference type="ARBA" id="ARBA00022448"/>
    </source>
</evidence>
<proteinExistence type="inferred from homology"/>
<reference evidence="10" key="1">
    <citation type="submission" date="2018-02" db="EMBL/GenBank/DDBJ databases">
        <title>Genome reduction pattern in chromatophore genome of Paulinella.</title>
        <authorList>
            <person name="Lhee D."/>
            <person name="Yoon H.S."/>
        </authorList>
    </citation>
    <scope>NUCLEOTIDE SEQUENCE</scope>
    <source>
        <strain evidence="10">NZ27</strain>
    </source>
</reference>
<dbReference type="PANTHER" id="PTHR43112">
    <property type="entry name" value="FERREDOXIN"/>
    <property type="match status" value="1"/>
</dbReference>
<evidence type="ECO:0000313" key="10">
    <source>
        <dbReference type="EMBL" id="AXY63112.1"/>
    </source>
</evidence>
<keyword evidence="10" id="KW-0934">Plastid</keyword>
<sequence length="141" mass="15697">MAARPDANLAGIHEKDPLRMSNQYSIIIHWRQQGHTFSHKVSEGDYILKSFERKGALLPFNCRNGCCTTCAIRVINGNIDHKEAFGLSREVRSKGYGLLCVASAQGSLEVETQDEDEVYETQFGRFFGCGKLKTGLPIDEG</sequence>
<dbReference type="GeneID" id="38331030"/>
<dbReference type="Gene3D" id="3.10.20.30">
    <property type="match status" value="1"/>
</dbReference>
<keyword evidence="7" id="KW-0411">Iron-sulfur</keyword>
<evidence type="ECO:0000256" key="3">
    <source>
        <dbReference type="ARBA" id="ARBA00022714"/>
    </source>
</evidence>
<comment type="cofactor">
    <cofactor evidence="8">
        <name>[2Fe-2S] cluster</name>
        <dbReference type="ChEBI" id="CHEBI:190135"/>
    </cofactor>
</comment>
<evidence type="ECO:0000256" key="4">
    <source>
        <dbReference type="ARBA" id="ARBA00022723"/>
    </source>
</evidence>
<dbReference type="PANTHER" id="PTHR43112:SF10">
    <property type="entry name" value="FERREDOXIN C 2, CHLOROPLASTIC"/>
    <property type="match status" value="1"/>
</dbReference>
<dbReference type="InterPro" id="IPR012675">
    <property type="entry name" value="Beta-grasp_dom_sf"/>
</dbReference>
<dbReference type="GO" id="GO:0046872">
    <property type="term" value="F:metal ion binding"/>
    <property type="evidence" value="ECO:0007669"/>
    <property type="project" value="UniProtKB-KW"/>
</dbReference>
<keyword evidence="5" id="KW-0249">Electron transport</keyword>
<evidence type="ECO:0000256" key="8">
    <source>
        <dbReference type="ARBA" id="ARBA00034078"/>
    </source>
</evidence>
<dbReference type="RefSeq" id="YP_009530423.1">
    <property type="nucleotide sequence ID" value="NC_039737.1"/>
</dbReference>
<keyword evidence="2" id="KW-0813">Transport</keyword>
<gene>
    <name evidence="10" type="primary">petF</name>
    <name evidence="10" type="ORF">PMNZ_158</name>
</gene>
<geneLocation type="plastid" evidence="10"/>
<evidence type="ECO:0000259" key="9">
    <source>
        <dbReference type="PROSITE" id="PS51085"/>
    </source>
</evidence>
<comment type="similarity">
    <text evidence="1">Belongs to the 2Fe2S plant-type ferredoxin family.</text>
</comment>
<dbReference type="SUPFAM" id="SSF54292">
    <property type="entry name" value="2Fe-2S ferredoxin-like"/>
    <property type="match status" value="1"/>
</dbReference>
<feature type="domain" description="2Fe-2S ferredoxin-type" evidence="9">
    <location>
        <begin position="24"/>
        <end position="116"/>
    </location>
</feature>
<evidence type="ECO:0000256" key="7">
    <source>
        <dbReference type="ARBA" id="ARBA00023014"/>
    </source>
</evidence>
<keyword evidence="4" id="KW-0479">Metal-binding</keyword>
<dbReference type="Pfam" id="PF00111">
    <property type="entry name" value="Fer2"/>
    <property type="match status" value="1"/>
</dbReference>
<accession>A0A385HZL9</accession>